<evidence type="ECO:0000313" key="2">
    <source>
        <dbReference type="Ensembl" id="ENSCCNP00000013623.1"/>
    </source>
</evidence>
<sequence>MPGNEREERLLPRLKPLALLLIRTGSPPGLLPPQSGSSQLGGGCAFSSSPLDRVVREVGSWSRAEGKQPHPQPSSP</sequence>
<accession>A0A8C0WR16</accession>
<feature type="region of interest" description="Disordered" evidence="1">
    <location>
        <begin position="24"/>
        <end position="76"/>
    </location>
</feature>
<feature type="compositionally biased region" description="Low complexity" evidence="1">
    <location>
        <begin position="24"/>
        <end position="38"/>
    </location>
</feature>
<organism evidence="2">
    <name type="scientific">Castor canadensis</name>
    <name type="common">American beaver</name>
    <dbReference type="NCBI Taxonomy" id="51338"/>
    <lineage>
        <taxon>Eukaryota</taxon>
        <taxon>Metazoa</taxon>
        <taxon>Chordata</taxon>
        <taxon>Craniata</taxon>
        <taxon>Vertebrata</taxon>
        <taxon>Euteleostomi</taxon>
        <taxon>Mammalia</taxon>
        <taxon>Eutheria</taxon>
        <taxon>Euarchontoglires</taxon>
        <taxon>Glires</taxon>
        <taxon>Rodentia</taxon>
        <taxon>Castorimorpha</taxon>
        <taxon>Castoridae</taxon>
        <taxon>Castor</taxon>
    </lineage>
</organism>
<evidence type="ECO:0000256" key="1">
    <source>
        <dbReference type="SAM" id="MobiDB-lite"/>
    </source>
</evidence>
<dbReference type="AlphaFoldDB" id="A0A8C0WR16"/>
<name>A0A8C0WR16_CASCN</name>
<dbReference type="Ensembl" id="ENSCCNT00000017877.1">
    <property type="protein sequence ID" value="ENSCCNP00000013623.1"/>
    <property type="gene ID" value="ENSCCNG00000014128.1"/>
</dbReference>
<reference evidence="2" key="1">
    <citation type="submission" date="2023-09" db="UniProtKB">
        <authorList>
            <consortium name="Ensembl"/>
        </authorList>
    </citation>
    <scope>IDENTIFICATION</scope>
</reference>
<proteinExistence type="predicted"/>
<protein>
    <submittedName>
        <fullName evidence="2">Uncharacterized protein</fullName>
    </submittedName>
</protein>